<evidence type="ECO:0000313" key="3">
    <source>
        <dbReference type="EMBL" id="KKM66916.1"/>
    </source>
</evidence>
<dbReference type="InterPro" id="IPR006015">
    <property type="entry name" value="Universal_stress_UspA"/>
</dbReference>
<dbReference type="Pfam" id="PF00582">
    <property type="entry name" value="Usp"/>
    <property type="match status" value="2"/>
</dbReference>
<dbReference type="EMBL" id="LAZR01010444">
    <property type="protein sequence ID" value="KKM66916.1"/>
    <property type="molecule type" value="Genomic_DNA"/>
</dbReference>
<dbReference type="PANTHER" id="PTHR46268">
    <property type="entry name" value="STRESS RESPONSE PROTEIN NHAX"/>
    <property type="match status" value="1"/>
</dbReference>
<protein>
    <recommendedName>
        <fullName evidence="2">UspA domain-containing protein</fullName>
    </recommendedName>
</protein>
<dbReference type="PRINTS" id="PR01438">
    <property type="entry name" value="UNVRSLSTRESS"/>
</dbReference>
<evidence type="ECO:0000256" key="1">
    <source>
        <dbReference type="ARBA" id="ARBA00008791"/>
    </source>
</evidence>
<dbReference type="PANTHER" id="PTHR46268:SF6">
    <property type="entry name" value="UNIVERSAL STRESS PROTEIN UP12"/>
    <property type="match status" value="1"/>
</dbReference>
<reference evidence="3" key="1">
    <citation type="journal article" date="2015" name="Nature">
        <title>Complex archaea that bridge the gap between prokaryotes and eukaryotes.</title>
        <authorList>
            <person name="Spang A."/>
            <person name="Saw J.H."/>
            <person name="Jorgensen S.L."/>
            <person name="Zaremba-Niedzwiedzka K."/>
            <person name="Martijn J."/>
            <person name="Lind A.E."/>
            <person name="van Eijk R."/>
            <person name="Schleper C."/>
            <person name="Guy L."/>
            <person name="Ettema T.J."/>
        </authorList>
    </citation>
    <scope>NUCLEOTIDE SEQUENCE</scope>
</reference>
<name>A0A0F9JWU0_9ZZZZ</name>
<dbReference type="AlphaFoldDB" id="A0A0F9JWU0"/>
<comment type="similarity">
    <text evidence="1">Belongs to the universal stress protein A family.</text>
</comment>
<evidence type="ECO:0000259" key="2">
    <source>
        <dbReference type="Pfam" id="PF00582"/>
    </source>
</evidence>
<feature type="domain" description="UspA" evidence="2">
    <location>
        <begin position="6"/>
        <end position="128"/>
    </location>
</feature>
<feature type="domain" description="UspA" evidence="2">
    <location>
        <begin position="138"/>
        <end position="261"/>
    </location>
</feature>
<proteinExistence type="inferred from homology"/>
<dbReference type="CDD" id="cd00293">
    <property type="entry name" value="USP-like"/>
    <property type="match status" value="1"/>
</dbReference>
<sequence length="262" mass="29619">MKKIPTILVPFDFSRSAKSALEYAVEYVGNDKNLKIVLAYISEDHNRDMFKEAFKNTGEKYQSSLKHKLEWVAMSGALTESLVRYQEDESIEMIIMGTFGSTLGIEDDEPSNTSKLVLEVDCPVLVVPYGLEKFRMKNIALVLGKEEIEDTQVLGTLLKVARKFNAKVHVITIKNRPESYGYSEIDEKNENAIQYYLENFYSEHVFIENPDVVEGIKTYASEKEIDLITILPRNHATSSEPSKGALTESLTLHSEVPVLAID</sequence>
<accession>A0A0F9JWU0</accession>
<dbReference type="SUPFAM" id="SSF52402">
    <property type="entry name" value="Adenine nucleotide alpha hydrolases-like"/>
    <property type="match status" value="2"/>
</dbReference>
<dbReference type="InterPro" id="IPR006016">
    <property type="entry name" value="UspA"/>
</dbReference>
<organism evidence="3">
    <name type="scientific">marine sediment metagenome</name>
    <dbReference type="NCBI Taxonomy" id="412755"/>
    <lineage>
        <taxon>unclassified sequences</taxon>
        <taxon>metagenomes</taxon>
        <taxon>ecological metagenomes</taxon>
    </lineage>
</organism>
<comment type="caution">
    <text evidence="3">The sequence shown here is derived from an EMBL/GenBank/DDBJ whole genome shotgun (WGS) entry which is preliminary data.</text>
</comment>
<gene>
    <name evidence="3" type="ORF">LCGC14_1476400</name>
</gene>
<dbReference type="Gene3D" id="3.40.50.12370">
    <property type="match status" value="1"/>
</dbReference>